<dbReference type="Proteomes" id="UP000263642">
    <property type="component" value="Unassembled WGS sequence"/>
</dbReference>
<accession>A0A3D3RAD6</accession>
<dbReference type="Pfam" id="PF01663">
    <property type="entry name" value="Phosphodiest"/>
    <property type="match status" value="1"/>
</dbReference>
<comment type="caution">
    <text evidence="2">The sequence shown here is derived from an EMBL/GenBank/DDBJ whole genome shotgun (WGS) entry which is preliminary data.</text>
</comment>
<dbReference type="SUPFAM" id="SSF53649">
    <property type="entry name" value="Alkaline phosphatase-like"/>
    <property type="match status" value="1"/>
</dbReference>
<evidence type="ECO:0000256" key="1">
    <source>
        <dbReference type="SAM" id="SignalP"/>
    </source>
</evidence>
<dbReference type="GO" id="GO:0016787">
    <property type="term" value="F:hydrolase activity"/>
    <property type="evidence" value="ECO:0007669"/>
    <property type="project" value="UniProtKB-ARBA"/>
</dbReference>
<keyword evidence="1" id="KW-0732">Signal</keyword>
<dbReference type="Gene3D" id="3.40.720.10">
    <property type="entry name" value="Alkaline Phosphatase, subunit A"/>
    <property type="match status" value="1"/>
</dbReference>
<gene>
    <name evidence="2" type="ORF">DIT97_23345</name>
</gene>
<organism evidence="2 3">
    <name type="scientific">Gimesia maris</name>
    <dbReference type="NCBI Taxonomy" id="122"/>
    <lineage>
        <taxon>Bacteria</taxon>
        <taxon>Pseudomonadati</taxon>
        <taxon>Planctomycetota</taxon>
        <taxon>Planctomycetia</taxon>
        <taxon>Planctomycetales</taxon>
        <taxon>Planctomycetaceae</taxon>
        <taxon>Gimesia</taxon>
    </lineage>
</organism>
<name>A0A3D3RAD6_9PLAN</name>
<proteinExistence type="predicted"/>
<reference evidence="2 3" key="1">
    <citation type="journal article" date="2018" name="Nat. Biotechnol.">
        <title>A standardized bacterial taxonomy based on genome phylogeny substantially revises the tree of life.</title>
        <authorList>
            <person name="Parks D.H."/>
            <person name="Chuvochina M."/>
            <person name="Waite D.W."/>
            <person name="Rinke C."/>
            <person name="Skarshewski A."/>
            <person name="Chaumeil P.A."/>
            <person name="Hugenholtz P."/>
        </authorList>
    </citation>
    <scope>NUCLEOTIDE SEQUENCE [LARGE SCALE GENOMIC DNA]</scope>
    <source>
        <strain evidence="2">UBA9375</strain>
    </source>
</reference>
<feature type="chain" id="PRO_5017558343" evidence="1">
    <location>
        <begin position="25"/>
        <end position="206"/>
    </location>
</feature>
<dbReference type="AlphaFoldDB" id="A0A3D3RAD6"/>
<evidence type="ECO:0000313" key="3">
    <source>
        <dbReference type="Proteomes" id="UP000263642"/>
    </source>
</evidence>
<dbReference type="EMBL" id="DQAY01000139">
    <property type="protein sequence ID" value="HCO25811.1"/>
    <property type="molecule type" value="Genomic_DNA"/>
</dbReference>
<protein>
    <submittedName>
        <fullName evidence="2">Alkaline phosphatase family protein</fullName>
    </submittedName>
</protein>
<sequence length="206" mass="22561">MRGMITVSLLAVVWLFNPSETVQAVEPHEDRCVILVSVDGLANFYLDDPLADMPTLRKLAKTGARADGMVCSFPTVTWPNHTTLVTGTTPAKHGVIGNNYLDRKSATSVAFIPDPLFDKDQIVKVPTIYDAAHNAGLVTAGIVWPATRNARTLDWTVPDMFGKEAWPKYGTPIWLEELRAAGLPVDLHGDWTGESGGGVKRDWLYT</sequence>
<dbReference type="PANTHER" id="PTHR10151:SF120">
    <property type="entry name" value="BIS(5'-ADENOSYL)-TRIPHOSPHATASE"/>
    <property type="match status" value="1"/>
</dbReference>
<feature type="non-terminal residue" evidence="2">
    <location>
        <position position="206"/>
    </location>
</feature>
<dbReference type="PANTHER" id="PTHR10151">
    <property type="entry name" value="ECTONUCLEOTIDE PYROPHOSPHATASE/PHOSPHODIESTERASE"/>
    <property type="match status" value="1"/>
</dbReference>
<dbReference type="InterPro" id="IPR002591">
    <property type="entry name" value="Phosphodiest/P_Trfase"/>
</dbReference>
<dbReference type="InterPro" id="IPR017850">
    <property type="entry name" value="Alkaline_phosphatase_core_sf"/>
</dbReference>
<feature type="signal peptide" evidence="1">
    <location>
        <begin position="1"/>
        <end position="24"/>
    </location>
</feature>
<evidence type="ECO:0000313" key="2">
    <source>
        <dbReference type="EMBL" id="HCO25811.1"/>
    </source>
</evidence>